<accession>A0AAE0YXL8</accession>
<evidence type="ECO:0000313" key="2">
    <source>
        <dbReference type="Proteomes" id="UP001283361"/>
    </source>
</evidence>
<name>A0AAE0YXL8_9GAST</name>
<dbReference type="Proteomes" id="UP001283361">
    <property type="component" value="Unassembled WGS sequence"/>
</dbReference>
<evidence type="ECO:0000313" key="1">
    <source>
        <dbReference type="EMBL" id="KAK3759003.1"/>
    </source>
</evidence>
<keyword evidence="2" id="KW-1185">Reference proteome</keyword>
<comment type="caution">
    <text evidence="1">The sequence shown here is derived from an EMBL/GenBank/DDBJ whole genome shotgun (WGS) entry which is preliminary data.</text>
</comment>
<proteinExistence type="predicted"/>
<dbReference type="EMBL" id="JAWDGP010005176">
    <property type="protein sequence ID" value="KAK3759003.1"/>
    <property type="molecule type" value="Genomic_DNA"/>
</dbReference>
<gene>
    <name evidence="1" type="ORF">RRG08_005628</name>
</gene>
<protein>
    <submittedName>
        <fullName evidence="1">Uncharacterized protein</fullName>
    </submittedName>
</protein>
<reference evidence="1" key="1">
    <citation type="journal article" date="2023" name="G3 (Bethesda)">
        <title>A reference genome for the long-term kleptoplast-retaining sea slug Elysia crispata morphotype clarki.</title>
        <authorList>
            <person name="Eastman K.E."/>
            <person name="Pendleton A.L."/>
            <person name="Shaikh M.A."/>
            <person name="Suttiyut T."/>
            <person name="Ogas R."/>
            <person name="Tomko P."/>
            <person name="Gavelis G."/>
            <person name="Widhalm J.R."/>
            <person name="Wisecaver J.H."/>
        </authorList>
    </citation>
    <scope>NUCLEOTIDE SEQUENCE</scope>
    <source>
        <strain evidence="1">ECLA1</strain>
    </source>
</reference>
<organism evidence="1 2">
    <name type="scientific">Elysia crispata</name>
    <name type="common">lettuce slug</name>
    <dbReference type="NCBI Taxonomy" id="231223"/>
    <lineage>
        <taxon>Eukaryota</taxon>
        <taxon>Metazoa</taxon>
        <taxon>Spiralia</taxon>
        <taxon>Lophotrochozoa</taxon>
        <taxon>Mollusca</taxon>
        <taxon>Gastropoda</taxon>
        <taxon>Heterobranchia</taxon>
        <taxon>Euthyneura</taxon>
        <taxon>Panpulmonata</taxon>
        <taxon>Sacoglossa</taxon>
        <taxon>Placobranchoidea</taxon>
        <taxon>Plakobranchidae</taxon>
        <taxon>Elysia</taxon>
    </lineage>
</organism>
<sequence>MLQYSLEYGQLNSSDSLNSWLNIGRRALDLCPAQKSDTVSKWLPSASAAKRRVCSFTWPLLTSYCSADVSTNSSIKEDNSRITAGQTKCDCVGISVPNTSIGRANLAVLMRGGHGEGWRAPLNPVLGLARHGDRPLGRGISMGWSALPRLIVITSKLARLAQS</sequence>
<dbReference type="AlphaFoldDB" id="A0AAE0YXL8"/>